<dbReference type="InterPro" id="IPR004981">
    <property type="entry name" value="Trp_2_3_dOase"/>
</dbReference>
<dbReference type="Pfam" id="PF03301">
    <property type="entry name" value="Trp_dioxygenase"/>
    <property type="match status" value="1"/>
</dbReference>
<dbReference type="InterPro" id="IPR037217">
    <property type="entry name" value="Trp/Indoleamine_2_3_dOase-like"/>
</dbReference>
<dbReference type="PANTHER" id="PTHR10138">
    <property type="entry name" value="TRYPTOPHAN 2,3-DIOXYGENASE"/>
    <property type="match status" value="1"/>
</dbReference>
<dbReference type="Gene3D" id="1.20.58.480">
    <property type="match status" value="2"/>
</dbReference>
<sequence length="262" mass="30211">MLGGRGPDEKGTKMQKEEYYARIEAPDMRDYGVYLQCDKLLACQKPLSGMVNGDELQFQIVHQVEELWMKLIAYTLVDVIGFMEERNTHRVVTLMGRVHRLMRMMTTQLDLLETMSPKEYQEIRLQLGNGSGQESPGFKFLLRMPPDLWHAFKAHYLDAAGLTIEDIYDGKYDHGDSYVVAEALVEFDELFQKFRANHIYLIQRSIGLGSKSLKGRPVDLLQAGARHRFFPDLWDIRAEMTDRWGSQYGVVRDSISKHDAAE</sequence>
<evidence type="ECO:0000313" key="2">
    <source>
        <dbReference type="Proteomes" id="UP000199205"/>
    </source>
</evidence>
<keyword evidence="1" id="KW-0223">Dioxygenase</keyword>
<dbReference type="AlphaFoldDB" id="A0A1C3UFA6"/>
<organism evidence="1 2">
    <name type="scientific">Rhizobium lusitanum</name>
    <dbReference type="NCBI Taxonomy" id="293958"/>
    <lineage>
        <taxon>Bacteria</taxon>
        <taxon>Pseudomonadati</taxon>
        <taxon>Pseudomonadota</taxon>
        <taxon>Alphaproteobacteria</taxon>
        <taxon>Hyphomicrobiales</taxon>
        <taxon>Rhizobiaceae</taxon>
        <taxon>Rhizobium/Agrobacterium group</taxon>
        <taxon>Rhizobium</taxon>
    </lineage>
</organism>
<dbReference type="GO" id="GO:0019441">
    <property type="term" value="P:L-tryptophan catabolic process to kynurenine"/>
    <property type="evidence" value="ECO:0007669"/>
    <property type="project" value="InterPro"/>
</dbReference>
<dbReference type="GO" id="GO:0020037">
    <property type="term" value="F:heme binding"/>
    <property type="evidence" value="ECO:0007669"/>
    <property type="project" value="InterPro"/>
</dbReference>
<gene>
    <name evidence="1" type="ORF">GA0061101_102274</name>
</gene>
<evidence type="ECO:0000313" key="1">
    <source>
        <dbReference type="EMBL" id="SCB14128.1"/>
    </source>
</evidence>
<dbReference type="GO" id="GO:0019442">
    <property type="term" value="P:L-tryptophan catabolic process to acetyl-CoA"/>
    <property type="evidence" value="ECO:0007669"/>
    <property type="project" value="TreeGrafter"/>
</dbReference>
<protein>
    <submittedName>
        <fullName evidence="1">Tryptophan 2,3-dioxygenase</fullName>
    </submittedName>
</protein>
<proteinExistence type="predicted"/>
<dbReference type="GO" id="GO:0046872">
    <property type="term" value="F:metal ion binding"/>
    <property type="evidence" value="ECO:0007669"/>
    <property type="project" value="InterPro"/>
</dbReference>
<accession>A0A1C3UFA6</accession>
<keyword evidence="1" id="KW-0560">Oxidoreductase</keyword>
<dbReference type="GO" id="GO:0004833">
    <property type="term" value="F:L-tryptophan 2,3-dioxygenase activity"/>
    <property type="evidence" value="ECO:0007669"/>
    <property type="project" value="InterPro"/>
</dbReference>
<dbReference type="EMBL" id="FMAF01000002">
    <property type="protein sequence ID" value="SCB14128.1"/>
    <property type="molecule type" value="Genomic_DNA"/>
</dbReference>
<dbReference type="SUPFAM" id="SSF140959">
    <property type="entry name" value="Indolic compounds 2,3-dioxygenase-like"/>
    <property type="match status" value="1"/>
</dbReference>
<reference evidence="1 2" key="1">
    <citation type="submission" date="2016-08" db="EMBL/GenBank/DDBJ databases">
        <authorList>
            <person name="Seilhamer J.J."/>
        </authorList>
    </citation>
    <scope>NUCLEOTIDE SEQUENCE [LARGE SCALE GENOMIC DNA]</scope>
    <source>
        <strain evidence="1 2">P1-7</strain>
    </source>
</reference>
<dbReference type="Proteomes" id="UP000199205">
    <property type="component" value="Unassembled WGS sequence"/>
</dbReference>
<dbReference type="PANTHER" id="PTHR10138:SF0">
    <property type="entry name" value="TRYPTOPHAN 2,3-DIOXYGENASE"/>
    <property type="match status" value="1"/>
</dbReference>
<name>A0A1C3UFA6_9HYPH</name>
<dbReference type="RefSeq" id="WP_245297436.1">
    <property type="nucleotide sequence ID" value="NZ_FMAF01000002.1"/>
</dbReference>